<accession>A0AA42CRP9</accession>
<sequence>MTNWLRTLERVSPFAGVLLVLGGALLWAAARLDAAWFDAHILPNFFLPRETQWTIAQGVRSGLALAGYAALLLALPFIIGRRKGPSLLAICAVAVAGLAAVLTSEAALHIPKWHALQARQLLREPQRRPDPRLGWTHLPNHVGRAYVGGRWIDYAFDRHGYRVRDASATTDLMAPSILFAGESVMLGEGLEWQETIPARVGADLGVQTANLAVTGYSTDQSLMRLRTDLPRFACPRGIVTIFMPSFLGRNINTDRPHLDRELQWHAPAIGSRLGALLRYALGYGGATSIDNGIATTKAALSASHTLGVDRGAWALTVVPVFLPESAAEWSIRRRALDGAGIDYVVVPLDPRSRIANNGHPDAHAAALIASAIVTRVWREEKMEPKACRPR</sequence>
<feature type="transmembrane region" description="Helical" evidence="1">
    <location>
        <begin position="58"/>
        <end position="80"/>
    </location>
</feature>
<evidence type="ECO:0000256" key="1">
    <source>
        <dbReference type="SAM" id="Phobius"/>
    </source>
</evidence>
<reference evidence="2" key="1">
    <citation type="submission" date="2022-06" db="EMBL/GenBank/DDBJ databases">
        <title>Sphingomonas sp. nov. isolated from rhizosphere soil of tomato.</title>
        <authorList>
            <person name="Dong H."/>
            <person name="Gao R."/>
        </authorList>
    </citation>
    <scope>NUCLEOTIDE SEQUENCE</scope>
    <source>
        <strain evidence="2">MMSM24</strain>
    </source>
</reference>
<dbReference type="RefSeq" id="WP_265270772.1">
    <property type="nucleotide sequence ID" value="NZ_JANFAV010000017.1"/>
</dbReference>
<keyword evidence="3" id="KW-1185">Reference proteome</keyword>
<dbReference type="Proteomes" id="UP001165565">
    <property type="component" value="Unassembled WGS sequence"/>
</dbReference>
<organism evidence="2 3">
    <name type="scientific">Sphingomonas lycopersici</name>
    <dbReference type="NCBI Taxonomy" id="2951807"/>
    <lineage>
        <taxon>Bacteria</taxon>
        <taxon>Pseudomonadati</taxon>
        <taxon>Pseudomonadota</taxon>
        <taxon>Alphaproteobacteria</taxon>
        <taxon>Sphingomonadales</taxon>
        <taxon>Sphingomonadaceae</taxon>
        <taxon>Sphingomonas</taxon>
    </lineage>
</organism>
<comment type="caution">
    <text evidence="2">The sequence shown here is derived from an EMBL/GenBank/DDBJ whole genome shotgun (WGS) entry which is preliminary data.</text>
</comment>
<keyword evidence="1" id="KW-0812">Transmembrane</keyword>
<evidence type="ECO:0000313" key="2">
    <source>
        <dbReference type="EMBL" id="MCW6536945.1"/>
    </source>
</evidence>
<feature type="transmembrane region" description="Helical" evidence="1">
    <location>
        <begin position="87"/>
        <end position="110"/>
    </location>
</feature>
<keyword evidence="1" id="KW-1133">Transmembrane helix</keyword>
<proteinExistence type="predicted"/>
<keyword evidence="1" id="KW-0472">Membrane</keyword>
<dbReference type="EMBL" id="JANFAV010000017">
    <property type="protein sequence ID" value="MCW6536945.1"/>
    <property type="molecule type" value="Genomic_DNA"/>
</dbReference>
<evidence type="ECO:0008006" key="4">
    <source>
        <dbReference type="Google" id="ProtNLM"/>
    </source>
</evidence>
<name>A0AA42CRP9_9SPHN</name>
<dbReference type="SUPFAM" id="SSF52266">
    <property type="entry name" value="SGNH hydrolase"/>
    <property type="match status" value="1"/>
</dbReference>
<gene>
    <name evidence="2" type="ORF">NEE01_19375</name>
</gene>
<evidence type="ECO:0000313" key="3">
    <source>
        <dbReference type="Proteomes" id="UP001165565"/>
    </source>
</evidence>
<dbReference type="AlphaFoldDB" id="A0AA42CRP9"/>
<protein>
    <recommendedName>
        <fullName evidence="4">SGNH/GDSL hydrolase family protein</fullName>
    </recommendedName>
</protein>